<dbReference type="SUPFAM" id="SSF56112">
    <property type="entry name" value="Protein kinase-like (PK-like)"/>
    <property type="match status" value="1"/>
</dbReference>
<gene>
    <name evidence="6" type="ORF">CB0940_09340</name>
    <name evidence="7" type="ORF">RHO25_011000</name>
</gene>
<evidence type="ECO:0000256" key="1">
    <source>
        <dbReference type="ARBA" id="ARBA00022741"/>
    </source>
</evidence>
<dbReference type="Gene3D" id="3.30.200.20">
    <property type="entry name" value="Phosphorylase Kinase, domain 1"/>
    <property type="match status" value="1"/>
</dbReference>
<evidence type="ECO:0000259" key="5">
    <source>
        <dbReference type="PROSITE" id="PS50011"/>
    </source>
</evidence>
<dbReference type="InterPro" id="IPR008271">
    <property type="entry name" value="Ser/Thr_kinase_AS"/>
</dbReference>
<reference evidence="7 9" key="2">
    <citation type="submission" date="2023-09" db="EMBL/GenBank/DDBJ databases">
        <title>Complete-Gapless Cercospora beticola genome.</title>
        <authorList>
            <person name="Wyatt N.A."/>
            <person name="Spanner R.E."/>
            <person name="Bolton M.D."/>
        </authorList>
    </citation>
    <scope>NUCLEOTIDE SEQUENCE [LARGE SCALE GENOMIC DNA]</scope>
    <source>
        <strain evidence="7">Cb09-40</strain>
    </source>
</reference>
<organism evidence="6 8">
    <name type="scientific">Cercospora beticola</name>
    <name type="common">Sugarbeet leaf spot fungus</name>
    <dbReference type="NCBI Taxonomy" id="122368"/>
    <lineage>
        <taxon>Eukaryota</taxon>
        <taxon>Fungi</taxon>
        <taxon>Dikarya</taxon>
        <taxon>Ascomycota</taxon>
        <taxon>Pezizomycotina</taxon>
        <taxon>Dothideomycetes</taxon>
        <taxon>Dothideomycetidae</taxon>
        <taxon>Mycosphaerellales</taxon>
        <taxon>Mycosphaerellaceae</taxon>
        <taxon>Cercospora</taxon>
    </lineage>
</organism>
<evidence type="ECO:0000313" key="7">
    <source>
        <dbReference type="EMBL" id="WPB06343.1"/>
    </source>
</evidence>
<dbReference type="InterPro" id="IPR017441">
    <property type="entry name" value="Protein_kinase_ATP_BS"/>
</dbReference>
<dbReference type="Pfam" id="PF00069">
    <property type="entry name" value="Pkinase"/>
    <property type="match status" value="1"/>
</dbReference>
<dbReference type="GO" id="GO:0004674">
    <property type="term" value="F:protein serine/threonine kinase activity"/>
    <property type="evidence" value="ECO:0007669"/>
    <property type="project" value="TreeGrafter"/>
</dbReference>
<dbReference type="PROSITE" id="PS50011">
    <property type="entry name" value="PROTEIN_KINASE_DOM"/>
    <property type="match status" value="1"/>
</dbReference>
<evidence type="ECO:0000256" key="2">
    <source>
        <dbReference type="ARBA" id="ARBA00022840"/>
    </source>
</evidence>
<name>A0A2G5HGX5_CERBT</name>
<feature type="region of interest" description="Disordered" evidence="4">
    <location>
        <begin position="540"/>
        <end position="564"/>
    </location>
</feature>
<dbReference type="AlphaFoldDB" id="A0A2G5HGX5"/>
<dbReference type="EMBL" id="CP134190">
    <property type="protein sequence ID" value="WPB06343.1"/>
    <property type="molecule type" value="Genomic_DNA"/>
</dbReference>
<sequence length="625" mass="70698">MAELEDCRPEIGHLLFRDSGQPGVGSSCPIFANELFHVGRELVQRALGVEDRCISKHHLKIHCVKYEDDDEKVAPMVWARVLSNNAVIFRRNGLDDDDGGIPVSREHGAFLLNGGDSIQLTSNIWFDFELPDDGRRSDPPQLDSSQCAEIPIFAHRYRLTTRVLGFGGYAAVYVANDERTGKQVACKIVKQPDNLDEDHELRRTCKGTNESVAREFNILKALSHPNIMTLEAVFSTPYNVYIFQDLITGGDLMSNVQRTGRLSEVQAAIILRQLLEAVKYLHANGIVHRDIKPENILMTCWKDGGRIVLTDFGQARPIVDDQNAGKQARMFRMQTLVGTIGYCAPEIVRLRRQALKDRGDYSKAVDIWSVGCVACAMLGTDVLFPNDGHDTISDLTKEEYEDRMYTFEFGEDWAHLGRRAKDFIKGCLNWDEEHRLTAKEALAHEWFTHRHYRAEMDAAYKRAIADWQPKKYNDEDLVQEIDTTIHVERAAAKQREEVRSKHFPPLTSTTTLAHQQHSNPSQQASQLARFRPIEQLNASPLVPASSSPAHTHREEPVDDSVPYPPGFEYNDGHDEFDDGSFQEWTAADYDGLEMHPAKKGVPRAQADIGSFPMPPPFMSRTLMTR</sequence>
<dbReference type="GO" id="GO:0005634">
    <property type="term" value="C:nucleus"/>
    <property type="evidence" value="ECO:0007669"/>
    <property type="project" value="TreeGrafter"/>
</dbReference>
<dbReference type="SMART" id="SM00220">
    <property type="entry name" value="S_TKc"/>
    <property type="match status" value="1"/>
</dbReference>
<dbReference type="OrthoDB" id="74764at2759"/>
<dbReference type="GO" id="GO:0051598">
    <property type="term" value="P:meiotic recombination checkpoint signaling"/>
    <property type="evidence" value="ECO:0007669"/>
    <property type="project" value="TreeGrafter"/>
</dbReference>
<dbReference type="GO" id="GO:0005524">
    <property type="term" value="F:ATP binding"/>
    <property type="evidence" value="ECO:0007669"/>
    <property type="project" value="UniProtKB-UniRule"/>
</dbReference>
<dbReference type="PANTHER" id="PTHR44167:SF26">
    <property type="entry name" value="PROTEIN KINASE, PUTATIVE (AFU_ORTHOLOGUE AFUA_5G07950)-RELATED"/>
    <property type="match status" value="1"/>
</dbReference>
<evidence type="ECO:0000313" key="9">
    <source>
        <dbReference type="Proteomes" id="UP001302367"/>
    </source>
</evidence>
<reference evidence="6 8" key="1">
    <citation type="submission" date="2015-10" db="EMBL/GenBank/DDBJ databases">
        <title>The cercosporin biosynthetic gene cluster was horizontally transferred to several fungal lineages and shown to be expanded in Cercospora beticola based on microsynteny with recipient genomes.</title>
        <authorList>
            <person name="De Jonge R."/>
            <person name="Ebert M.K."/>
            <person name="Suttle J.C."/>
            <person name="Jurick Ii W.M."/>
            <person name="Secor G.A."/>
            <person name="Thomma B.P."/>
            <person name="Van De Peer Y."/>
            <person name="Bolton M.D."/>
        </authorList>
    </citation>
    <scope>NUCLEOTIDE SEQUENCE [LARGE SCALE GENOMIC DNA]</scope>
    <source>
        <strain evidence="6 8">09-40</strain>
    </source>
</reference>
<feature type="domain" description="Protein kinase" evidence="5">
    <location>
        <begin position="158"/>
        <end position="447"/>
    </location>
</feature>
<feature type="compositionally biased region" description="Low complexity" evidence="4">
    <location>
        <begin position="540"/>
        <end position="549"/>
    </location>
</feature>
<feature type="region of interest" description="Disordered" evidence="4">
    <location>
        <begin position="492"/>
        <end position="526"/>
    </location>
</feature>
<accession>A0A2G5HGX5</accession>
<dbReference type="PANTHER" id="PTHR44167">
    <property type="entry name" value="OVARIAN-SPECIFIC SERINE/THREONINE-PROTEIN KINASE LOK-RELATED"/>
    <property type="match status" value="1"/>
</dbReference>
<proteinExistence type="predicted"/>
<dbReference type="InterPro" id="IPR000719">
    <property type="entry name" value="Prot_kinase_dom"/>
</dbReference>
<dbReference type="EMBL" id="LKMD01000106">
    <property type="protein sequence ID" value="PIA91788.1"/>
    <property type="molecule type" value="Genomic_DNA"/>
</dbReference>
<dbReference type="Proteomes" id="UP000230605">
    <property type="component" value="Chromosome 7"/>
</dbReference>
<keyword evidence="6" id="KW-0808">Transferase</keyword>
<dbReference type="Proteomes" id="UP001302367">
    <property type="component" value="Chromosome 7"/>
</dbReference>
<keyword evidence="1 3" id="KW-0547">Nucleotide-binding</keyword>
<dbReference type="Gene3D" id="1.10.510.10">
    <property type="entry name" value="Transferase(Phosphotransferase) domain 1"/>
    <property type="match status" value="1"/>
</dbReference>
<keyword evidence="9" id="KW-1185">Reference proteome</keyword>
<protein>
    <submittedName>
        <fullName evidence="6">Putative ribosomal protein S6 kinase alpha-2</fullName>
    </submittedName>
</protein>
<feature type="compositionally biased region" description="Polar residues" evidence="4">
    <location>
        <begin position="506"/>
        <end position="526"/>
    </location>
</feature>
<evidence type="ECO:0000313" key="6">
    <source>
        <dbReference type="EMBL" id="PIA91788.1"/>
    </source>
</evidence>
<evidence type="ECO:0000256" key="4">
    <source>
        <dbReference type="SAM" id="MobiDB-lite"/>
    </source>
</evidence>
<dbReference type="GO" id="GO:0005737">
    <property type="term" value="C:cytoplasm"/>
    <property type="evidence" value="ECO:0007669"/>
    <property type="project" value="TreeGrafter"/>
</dbReference>
<evidence type="ECO:0000313" key="8">
    <source>
        <dbReference type="Proteomes" id="UP000230605"/>
    </source>
</evidence>
<dbReference type="InterPro" id="IPR011009">
    <property type="entry name" value="Kinase-like_dom_sf"/>
</dbReference>
<evidence type="ECO:0000256" key="3">
    <source>
        <dbReference type="PROSITE-ProRule" id="PRU10141"/>
    </source>
</evidence>
<keyword evidence="2 3" id="KW-0067">ATP-binding</keyword>
<dbReference type="PROSITE" id="PS00108">
    <property type="entry name" value="PROTEIN_KINASE_ST"/>
    <property type="match status" value="1"/>
</dbReference>
<dbReference type="PROSITE" id="PS00107">
    <property type="entry name" value="PROTEIN_KINASE_ATP"/>
    <property type="match status" value="1"/>
</dbReference>
<feature type="region of interest" description="Disordered" evidence="4">
    <location>
        <begin position="605"/>
        <end position="625"/>
    </location>
</feature>
<keyword evidence="6" id="KW-0418">Kinase</keyword>
<feature type="binding site" evidence="3">
    <location>
        <position position="187"/>
    </location>
    <ligand>
        <name>ATP</name>
        <dbReference type="ChEBI" id="CHEBI:30616"/>
    </ligand>
</feature>